<sequence>MAKSVDVIVSIPKGYTVRKVSDKMLRHDIEKFEDNFPEVFTHFQRILRRRA</sequence>
<evidence type="ECO:0000313" key="1">
    <source>
        <dbReference type="EMBL" id="MDN4073046.1"/>
    </source>
</evidence>
<organism evidence="1 2">
    <name type="scientific">Fictibacillus terranigra</name>
    <dbReference type="NCBI Taxonomy" id="3058424"/>
    <lineage>
        <taxon>Bacteria</taxon>
        <taxon>Bacillati</taxon>
        <taxon>Bacillota</taxon>
        <taxon>Bacilli</taxon>
        <taxon>Bacillales</taxon>
        <taxon>Fictibacillaceae</taxon>
        <taxon>Fictibacillus</taxon>
    </lineage>
</organism>
<dbReference type="EMBL" id="JAUHLN010000002">
    <property type="protein sequence ID" value="MDN4073046.1"/>
    <property type="molecule type" value="Genomic_DNA"/>
</dbReference>
<name>A0ABT8E558_9BACL</name>
<dbReference type="RefSeq" id="WP_290399195.1">
    <property type="nucleotide sequence ID" value="NZ_JAUHLN010000002.1"/>
</dbReference>
<keyword evidence="2" id="KW-1185">Reference proteome</keyword>
<gene>
    <name evidence="1" type="ORF">QYF49_08455</name>
</gene>
<proteinExistence type="predicted"/>
<dbReference type="Proteomes" id="UP001168694">
    <property type="component" value="Unassembled WGS sequence"/>
</dbReference>
<accession>A0ABT8E558</accession>
<protein>
    <submittedName>
        <fullName evidence="1">Uncharacterized protein</fullName>
    </submittedName>
</protein>
<comment type="caution">
    <text evidence="1">The sequence shown here is derived from an EMBL/GenBank/DDBJ whole genome shotgun (WGS) entry which is preliminary data.</text>
</comment>
<reference evidence="1" key="1">
    <citation type="submission" date="2023-06" db="EMBL/GenBank/DDBJ databases">
        <title>Draft Genome Sequences of Representative Paenibacillus Polymyxa, Bacillus cereus, Fictibacillus sp., and Brevibacillus agri Strains Isolated from Amazonian Dark Earth.</title>
        <authorList>
            <person name="Pellegrinetti T.A."/>
            <person name="Cunha I.C.M."/>
            <person name="Chaves M.G."/>
            <person name="Freitas A.S."/>
            <person name="Silva A.V.R."/>
            <person name="Tsai S.M."/>
            <person name="Mendes L.W."/>
        </authorList>
    </citation>
    <scope>NUCLEOTIDE SEQUENCE</scope>
    <source>
        <strain evidence="1">CENA-BCM004</strain>
    </source>
</reference>
<evidence type="ECO:0000313" key="2">
    <source>
        <dbReference type="Proteomes" id="UP001168694"/>
    </source>
</evidence>